<evidence type="ECO:0000256" key="6">
    <source>
        <dbReference type="ARBA" id="ARBA00022618"/>
    </source>
</evidence>
<keyword evidence="5 14" id="KW-0436">Ligase</keyword>
<evidence type="ECO:0000313" key="18">
    <source>
        <dbReference type="EMBL" id="EFH94329.1"/>
    </source>
</evidence>
<evidence type="ECO:0000256" key="14">
    <source>
        <dbReference type="HAMAP-Rule" id="MF_00046"/>
    </source>
</evidence>
<proteinExistence type="inferred from homology"/>
<dbReference type="PANTHER" id="PTHR43445">
    <property type="entry name" value="UDP-N-ACETYLMURAMATE--L-ALANINE LIGASE-RELATED"/>
    <property type="match status" value="1"/>
</dbReference>
<feature type="domain" description="Mur ligase N-terminal catalytic" evidence="15">
    <location>
        <begin position="10"/>
        <end position="108"/>
    </location>
</feature>
<dbReference type="SUPFAM" id="SSF53623">
    <property type="entry name" value="MurD-like peptide ligases, catalytic domain"/>
    <property type="match status" value="1"/>
</dbReference>
<keyword evidence="10 14" id="KW-0573">Peptidoglycan synthesis</keyword>
<evidence type="ECO:0000259" key="17">
    <source>
        <dbReference type="Pfam" id="PF08245"/>
    </source>
</evidence>
<dbReference type="Pfam" id="PF08245">
    <property type="entry name" value="Mur_ligase_M"/>
    <property type="match status" value="1"/>
</dbReference>
<keyword evidence="4 14" id="KW-0963">Cytoplasm</keyword>
<dbReference type="InterPro" id="IPR036615">
    <property type="entry name" value="Mur_ligase_C_dom_sf"/>
</dbReference>
<dbReference type="InterPro" id="IPR000713">
    <property type="entry name" value="Mur_ligase_N"/>
</dbReference>
<accession>A0A0E1X4D8</accession>
<dbReference type="Pfam" id="PF02875">
    <property type="entry name" value="Mur_ligase_C"/>
    <property type="match status" value="1"/>
</dbReference>
<dbReference type="GO" id="GO:0051301">
    <property type="term" value="P:cell division"/>
    <property type="evidence" value="ECO:0007669"/>
    <property type="project" value="UniProtKB-KW"/>
</dbReference>
<dbReference type="EMBL" id="ACJA02000004">
    <property type="protein sequence ID" value="EFH94329.1"/>
    <property type="molecule type" value="Genomic_DNA"/>
</dbReference>
<feature type="domain" description="Mur ligase central" evidence="17">
    <location>
        <begin position="113"/>
        <end position="281"/>
    </location>
</feature>
<dbReference type="InterPro" id="IPR036565">
    <property type="entry name" value="Mur-like_cat_sf"/>
</dbReference>
<dbReference type="GO" id="GO:0008763">
    <property type="term" value="F:UDP-N-acetylmuramate-L-alanine ligase activity"/>
    <property type="evidence" value="ECO:0007669"/>
    <property type="project" value="UniProtKB-UniRule"/>
</dbReference>
<comment type="caution">
    <text evidence="18">The sequence shown here is derived from an EMBL/GenBank/DDBJ whole genome shotgun (WGS) entry which is preliminary data.</text>
</comment>
<dbReference type="Gene3D" id="3.90.190.20">
    <property type="entry name" value="Mur ligase, C-terminal domain"/>
    <property type="match status" value="1"/>
</dbReference>
<dbReference type="InterPro" id="IPR050061">
    <property type="entry name" value="MurCDEF_pg_biosynth"/>
</dbReference>
<gene>
    <name evidence="14 18" type="primary">murC</name>
    <name evidence="18" type="ORF">HMPREF0769_11950</name>
</gene>
<dbReference type="InterPro" id="IPR005758">
    <property type="entry name" value="UDP-N-AcMur_Ala_ligase_MurC"/>
</dbReference>
<evidence type="ECO:0000256" key="2">
    <source>
        <dbReference type="ARBA" id="ARBA00004752"/>
    </source>
</evidence>
<evidence type="ECO:0000256" key="8">
    <source>
        <dbReference type="ARBA" id="ARBA00022840"/>
    </source>
</evidence>
<dbReference type="UniPathway" id="UPA00219"/>
<keyword evidence="9 14" id="KW-0133">Cell shape</keyword>
<comment type="similarity">
    <text evidence="14">Belongs to the MurCDEF family.</text>
</comment>
<dbReference type="PANTHER" id="PTHR43445:SF3">
    <property type="entry name" value="UDP-N-ACETYLMURAMATE--L-ALANINE LIGASE"/>
    <property type="match status" value="1"/>
</dbReference>
<keyword evidence="12 14" id="KW-0961">Cell wall biogenesis/degradation</keyword>
<dbReference type="NCBIfam" id="TIGR01082">
    <property type="entry name" value="murC"/>
    <property type="match status" value="1"/>
</dbReference>
<dbReference type="EC" id="6.3.2.8" evidence="3 14"/>
<feature type="binding site" evidence="14">
    <location>
        <begin position="115"/>
        <end position="121"/>
    </location>
    <ligand>
        <name>ATP</name>
        <dbReference type="ChEBI" id="CHEBI:30616"/>
    </ligand>
</feature>
<evidence type="ECO:0000259" key="15">
    <source>
        <dbReference type="Pfam" id="PF01225"/>
    </source>
</evidence>
<dbReference type="HAMAP" id="MF_00046">
    <property type="entry name" value="MurC"/>
    <property type="match status" value="1"/>
</dbReference>
<dbReference type="AlphaFoldDB" id="A0A0E1X4D8"/>
<dbReference type="GO" id="GO:0005737">
    <property type="term" value="C:cytoplasm"/>
    <property type="evidence" value="ECO:0007669"/>
    <property type="project" value="UniProtKB-SubCell"/>
</dbReference>
<dbReference type="HOGENOM" id="CLU_028104_1_0_9"/>
<reference evidence="18" key="1">
    <citation type="submission" date="2010-05" db="EMBL/GenBank/DDBJ databases">
        <authorList>
            <person name="Muzny D."/>
            <person name="Qin X."/>
            <person name="Buhay C."/>
            <person name="Dugan-Rocha S."/>
            <person name="Ding Y."/>
            <person name="Chen G."/>
            <person name="Hawes A."/>
            <person name="Holder M."/>
            <person name="Jhangiani S."/>
            <person name="Johnson A."/>
            <person name="Khan Z."/>
            <person name="Li Z."/>
            <person name="Liu W."/>
            <person name="Liu X."/>
            <person name="Perez L."/>
            <person name="Shen H."/>
            <person name="Wang Q."/>
            <person name="Watt J."/>
            <person name="Xi L."/>
            <person name="Xin Y."/>
            <person name="Zhou J."/>
            <person name="Deng J."/>
            <person name="Jiang H."/>
            <person name="Liu Y."/>
            <person name="Qu J."/>
            <person name="Song X.-Z."/>
            <person name="Zhang L."/>
            <person name="Villasana D."/>
            <person name="Johnson A."/>
            <person name="Liu J."/>
            <person name="Liyanage D."/>
            <person name="Lorensuhewa L."/>
            <person name="Robinson T."/>
            <person name="Song A."/>
            <person name="Song B.-B."/>
            <person name="Dinh H."/>
            <person name="Thornton R."/>
            <person name="Coyle M."/>
            <person name="Francisco L."/>
            <person name="Jackson L."/>
            <person name="Javaid M."/>
            <person name="Korchina V."/>
            <person name="Kovar C."/>
            <person name="Mata R."/>
            <person name="Mathew T."/>
            <person name="Ngo R."/>
            <person name="Nguyen L."/>
            <person name="Nguyen N."/>
            <person name="Okwuonu G."/>
            <person name="Ongeri F."/>
            <person name="Pham C."/>
            <person name="Simmons D."/>
            <person name="Wilczek-Boney K."/>
            <person name="Hale W."/>
            <person name="Jakkamsetti A."/>
            <person name="Pham P."/>
            <person name="Ruth R."/>
            <person name="San Lucas F."/>
            <person name="Warren J."/>
            <person name="Zhang J."/>
            <person name="Zhao Z."/>
            <person name="Zhou C."/>
            <person name="Zhu D."/>
            <person name="Lee S."/>
            <person name="Bess C."/>
            <person name="Blankenburg K."/>
            <person name="Forbes L."/>
            <person name="Fu Q."/>
            <person name="Gubbala S."/>
            <person name="Hirani K."/>
            <person name="Jayaseelan J.C."/>
            <person name="Lara F."/>
            <person name="Munidasa M."/>
            <person name="Palculict T."/>
            <person name="Patil S."/>
            <person name="Pu L.-L."/>
            <person name="Saada N."/>
            <person name="Tang L."/>
            <person name="Weissenberger G."/>
            <person name="Zhu Y."/>
            <person name="Hemphill L."/>
            <person name="Shang Y."/>
            <person name="Youmans B."/>
            <person name="Ayvaz T."/>
            <person name="Ross M."/>
            <person name="Santibanez J."/>
            <person name="Aqrawi P."/>
            <person name="Gross S."/>
            <person name="Joshi V."/>
            <person name="Fowler G."/>
            <person name="Nazareth L."/>
            <person name="Reid J."/>
            <person name="Worley K."/>
            <person name="Petrosino J."/>
            <person name="Highlander S."/>
            <person name="Gibbs R."/>
        </authorList>
    </citation>
    <scope>NUCLEOTIDE SEQUENCE [LARGE SCALE GENOMIC DNA]</scope>
    <source>
        <strain evidence="18">MN8</strain>
    </source>
</reference>
<evidence type="ECO:0000256" key="4">
    <source>
        <dbReference type="ARBA" id="ARBA00022490"/>
    </source>
</evidence>
<evidence type="ECO:0000256" key="13">
    <source>
        <dbReference type="ARBA" id="ARBA00047833"/>
    </source>
</evidence>
<sequence length="444" mass="50101">MSKEFYIMTHYHFVGIKGSGMSSLAQIMHDLGHEVQGSDIENYVFTEVALRNKGIKILPFDANNIKEDMVVIQGNAFASSHEEIVRAHQLKLDVVSYNDFLGQIIDQYTSVAVTGAHGKTSTTGLLSHVMNGDKKTSFLIGDGTGMGLPESDYFAFEACEYRRHFLSYKPDYAIMTNIDFDHPDYFKDINDVFDAFQEMAHNVKKGIIAWGDDEHLRKIEADVPIYYYGFKESDDIYAQNIQITDKGTAFDVYVDGEFYDHFLSPQYGDHTVLNALAVIAISYLEKLDVTNIKEALETFGGVKRRFNETTIANQVIVDDYAHHPREISATIETARKKYPHKEVVAVFQPHTFSRTQAFLNEFAESLSKADRVFLCEIFGSIRENTGALTIQDLIDKIEGASLINEDSINVLEQFDNAVILFMGAGDIQKLQNAYLDKLGMKNAF</sequence>
<evidence type="ECO:0000256" key="10">
    <source>
        <dbReference type="ARBA" id="ARBA00022984"/>
    </source>
</evidence>
<dbReference type="GO" id="GO:0009252">
    <property type="term" value="P:peptidoglycan biosynthetic process"/>
    <property type="evidence" value="ECO:0007669"/>
    <property type="project" value="UniProtKB-UniRule"/>
</dbReference>
<dbReference type="Gene3D" id="3.40.1190.10">
    <property type="entry name" value="Mur-like, catalytic domain"/>
    <property type="match status" value="1"/>
</dbReference>
<comment type="function">
    <text evidence="14">Cell wall formation.</text>
</comment>
<evidence type="ECO:0000259" key="16">
    <source>
        <dbReference type="Pfam" id="PF02875"/>
    </source>
</evidence>
<dbReference type="InterPro" id="IPR013221">
    <property type="entry name" value="Mur_ligase_cen"/>
</dbReference>
<dbReference type="GO" id="GO:0008360">
    <property type="term" value="P:regulation of cell shape"/>
    <property type="evidence" value="ECO:0007669"/>
    <property type="project" value="UniProtKB-KW"/>
</dbReference>
<comment type="subcellular location">
    <subcellularLocation>
        <location evidence="1 14">Cytoplasm</location>
    </subcellularLocation>
</comment>
<feature type="domain" description="Mur ligase C-terminal" evidence="16">
    <location>
        <begin position="304"/>
        <end position="418"/>
    </location>
</feature>
<keyword evidence="7 14" id="KW-0547">Nucleotide-binding</keyword>
<keyword evidence="6 14" id="KW-0132">Cell division</keyword>
<organism evidence="18">
    <name type="scientific">Staphylococcus aureus subsp. aureus MN8</name>
    <dbReference type="NCBI Taxonomy" id="548470"/>
    <lineage>
        <taxon>Bacteria</taxon>
        <taxon>Bacillati</taxon>
        <taxon>Bacillota</taxon>
        <taxon>Bacilli</taxon>
        <taxon>Bacillales</taxon>
        <taxon>Staphylococcaceae</taxon>
        <taxon>Staphylococcus</taxon>
    </lineage>
</organism>
<evidence type="ECO:0000256" key="1">
    <source>
        <dbReference type="ARBA" id="ARBA00004496"/>
    </source>
</evidence>
<keyword evidence="8 14" id="KW-0067">ATP-binding</keyword>
<comment type="pathway">
    <text evidence="2 14">Cell wall biogenesis; peptidoglycan biosynthesis.</text>
</comment>
<dbReference type="GO" id="GO:0005524">
    <property type="term" value="F:ATP binding"/>
    <property type="evidence" value="ECO:0007669"/>
    <property type="project" value="UniProtKB-UniRule"/>
</dbReference>
<evidence type="ECO:0000256" key="9">
    <source>
        <dbReference type="ARBA" id="ARBA00022960"/>
    </source>
</evidence>
<protein>
    <recommendedName>
        <fullName evidence="3 14">UDP-N-acetylmuramate--L-alanine ligase</fullName>
        <ecNumber evidence="3 14">6.3.2.8</ecNumber>
    </recommendedName>
    <alternativeName>
        <fullName evidence="14">UDP-N-acetylmuramoyl-L-alanine synthetase</fullName>
    </alternativeName>
</protein>
<dbReference type="SUPFAM" id="SSF51984">
    <property type="entry name" value="MurCD N-terminal domain"/>
    <property type="match status" value="1"/>
</dbReference>
<evidence type="ECO:0000256" key="3">
    <source>
        <dbReference type="ARBA" id="ARBA00012211"/>
    </source>
</evidence>
<evidence type="ECO:0000256" key="11">
    <source>
        <dbReference type="ARBA" id="ARBA00023306"/>
    </source>
</evidence>
<dbReference type="Gene3D" id="3.40.50.720">
    <property type="entry name" value="NAD(P)-binding Rossmann-like Domain"/>
    <property type="match status" value="1"/>
</dbReference>
<evidence type="ECO:0000256" key="12">
    <source>
        <dbReference type="ARBA" id="ARBA00023316"/>
    </source>
</evidence>
<comment type="catalytic activity">
    <reaction evidence="13 14">
        <text>UDP-N-acetyl-alpha-D-muramate + L-alanine + ATP = UDP-N-acetyl-alpha-D-muramoyl-L-alanine + ADP + phosphate + H(+)</text>
        <dbReference type="Rhea" id="RHEA:23372"/>
        <dbReference type="ChEBI" id="CHEBI:15378"/>
        <dbReference type="ChEBI" id="CHEBI:30616"/>
        <dbReference type="ChEBI" id="CHEBI:43474"/>
        <dbReference type="ChEBI" id="CHEBI:57972"/>
        <dbReference type="ChEBI" id="CHEBI:70757"/>
        <dbReference type="ChEBI" id="CHEBI:83898"/>
        <dbReference type="ChEBI" id="CHEBI:456216"/>
        <dbReference type="EC" id="6.3.2.8"/>
    </reaction>
</comment>
<dbReference type="SUPFAM" id="SSF53244">
    <property type="entry name" value="MurD-like peptide ligases, peptide-binding domain"/>
    <property type="match status" value="1"/>
</dbReference>
<name>A0A0E1X4D8_STAAU</name>
<dbReference type="GO" id="GO:0071555">
    <property type="term" value="P:cell wall organization"/>
    <property type="evidence" value="ECO:0007669"/>
    <property type="project" value="UniProtKB-KW"/>
</dbReference>
<evidence type="ECO:0000256" key="7">
    <source>
        <dbReference type="ARBA" id="ARBA00022741"/>
    </source>
</evidence>
<keyword evidence="11 14" id="KW-0131">Cell cycle</keyword>
<dbReference type="InterPro" id="IPR004101">
    <property type="entry name" value="Mur_ligase_C"/>
</dbReference>
<evidence type="ECO:0000256" key="5">
    <source>
        <dbReference type="ARBA" id="ARBA00022598"/>
    </source>
</evidence>
<dbReference type="Proteomes" id="UP000003455">
    <property type="component" value="Chromosome"/>
</dbReference>
<dbReference type="Pfam" id="PF01225">
    <property type="entry name" value="Mur_ligase"/>
    <property type="match status" value="1"/>
</dbReference>